<dbReference type="InterPro" id="IPR000873">
    <property type="entry name" value="AMP-dep_synth/lig_dom"/>
</dbReference>
<organism evidence="5 6">
    <name type="scientific">[Mycobacterium] crassicus</name>
    <dbReference type="NCBI Taxonomy" id="2872309"/>
    <lineage>
        <taxon>Bacteria</taxon>
        <taxon>Bacillati</taxon>
        <taxon>Actinomycetota</taxon>
        <taxon>Actinomycetes</taxon>
        <taxon>Mycobacteriales</taxon>
        <taxon>Mycobacteriaceae</taxon>
        <taxon>Mycolicibacter</taxon>
    </lineage>
</organism>
<dbReference type="CDD" id="cd05907">
    <property type="entry name" value="VL_LC_FACS_like"/>
    <property type="match status" value="1"/>
</dbReference>
<name>A0ABU5XK78_9MYCO</name>
<keyword evidence="6" id="KW-1185">Reference proteome</keyword>
<evidence type="ECO:0000256" key="1">
    <source>
        <dbReference type="ARBA" id="ARBA00022741"/>
    </source>
</evidence>
<gene>
    <name evidence="5" type="ORF">K6T79_16645</name>
</gene>
<dbReference type="InterPro" id="IPR020845">
    <property type="entry name" value="AMP-binding_CS"/>
</dbReference>
<dbReference type="InterPro" id="IPR045851">
    <property type="entry name" value="AMP-bd_C_sf"/>
</dbReference>
<dbReference type="PROSITE" id="PS00455">
    <property type="entry name" value="AMP_BINDING"/>
    <property type="match status" value="1"/>
</dbReference>
<keyword evidence="2" id="KW-0067">ATP-binding</keyword>
<protein>
    <submittedName>
        <fullName evidence="5">AMP-binding protein</fullName>
    </submittedName>
</protein>
<proteinExistence type="predicted"/>
<dbReference type="InterPro" id="IPR042099">
    <property type="entry name" value="ANL_N_sf"/>
</dbReference>
<dbReference type="EMBL" id="JAYJJR010000011">
    <property type="protein sequence ID" value="MEB3022675.1"/>
    <property type="molecule type" value="Genomic_DNA"/>
</dbReference>
<comment type="caution">
    <text evidence="5">The sequence shown here is derived from an EMBL/GenBank/DDBJ whole genome shotgun (WGS) entry which is preliminary data.</text>
</comment>
<reference evidence="5 6" key="1">
    <citation type="submission" date="2023-12" db="EMBL/GenBank/DDBJ databases">
        <title>Description of new species of Mycobacterium terrae complex isolated from sewage at the Sao Paulo Zoological Park Foundation in Brazil.</title>
        <authorList>
            <person name="Romagnoli C.L."/>
            <person name="Conceicao E.C."/>
            <person name="Machado E."/>
            <person name="Barreto L.B.P.F."/>
            <person name="Sharma A."/>
            <person name="Silva N.M."/>
            <person name="Marques L.E."/>
            <person name="Juliana M.A."/>
            <person name="Lourenco M.C.S."/>
            <person name="Digiampietri L.A."/>
            <person name="Suffys P.N."/>
            <person name="Viana-Niero C."/>
        </authorList>
    </citation>
    <scope>NUCLEOTIDE SEQUENCE [LARGE SCALE GENOMIC DNA]</scope>
    <source>
        <strain evidence="5 6">MYC098</strain>
    </source>
</reference>
<evidence type="ECO:0000313" key="5">
    <source>
        <dbReference type="EMBL" id="MEB3022675.1"/>
    </source>
</evidence>
<evidence type="ECO:0000259" key="4">
    <source>
        <dbReference type="Pfam" id="PF00501"/>
    </source>
</evidence>
<dbReference type="RefSeq" id="WP_225404398.1">
    <property type="nucleotide sequence ID" value="NZ_JAYJJR010000011.1"/>
</dbReference>
<dbReference type="SUPFAM" id="SSF56801">
    <property type="entry name" value="Acetyl-CoA synthetase-like"/>
    <property type="match status" value="1"/>
</dbReference>
<feature type="domain" description="AMP-dependent synthetase/ligase" evidence="4">
    <location>
        <begin position="28"/>
        <end position="387"/>
    </location>
</feature>
<dbReference type="Gene3D" id="3.30.300.30">
    <property type="match status" value="1"/>
</dbReference>
<evidence type="ECO:0000256" key="3">
    <source>
        <dbReference type="ARBA" id="ARBA00024484"/>
    </source>
</evidence>
<dbReference type="Gene3D" id="3.40.50.12780">
    <property type="entry name" value="N-terminal domain of ligase-like"/>
    <property type="match status" value="1"/>
</dbReference>
<comment type="catalytic activity">
    <reaction evidence="3">
        <text>a long-chain fatty acid + ATP + CoA = a long-chain fatty acyl-CoA + AMP + diphosphate</text>
        <dbReference type="Rhea" id="RHEA:15421"/>
        <dbReference type="ChEBI" id="CHEBI:30616"/>
        <dbReference type="ChEBI" id="CHEBI:33019"/>
        <dbReference type="ChEBI" id="CHEBI:57287"/>
        <dbReference type="ChEBI" id="CHEBI:57560"/>
        <dbReference type="ChEBI" id="CHEBI:83139"/>
        <dbReference type="ChEBI" id="CHEBI:456215"/>
        <dbReference type="EC" id="6.2.1.3"/>
    </reaction>
    <physiologicalReaction direction="left-to-right" evidence="3">
        <dbReference type="Rhea" id="RHEA:15422"/>
    </physiologicalReaction>
</comment>
<evidence type="ECO:0000256" key="2">
    <source>
        <dbReference type="ARBA" id="ARBA00022840"/>
    </source>
</evidence>
<dbReference type="Proteomes" id="UP001299596">
    <property type="component" value="Unassembled WGS sequence"/>
</dbReference>
<dbReference type="PANTHER" id="PTHR43272">
    <property type="entry name" value="LONG-CHAIN-FATTY-ACID--COA LIGASE"/>
    <property type="match status" value="1"/>
</dbReference>
<dbReference type="PANTHER" id="PTHR43272:SF33">
    <property type="entry name" value="AMP-BINDING DOMAIN-CONTAINING PROTEIN-RELATED"/>
    <property type="match status" value="1"/>
</dbReference>
<dbReference type="Pfam" id="PF23562">
    <property type="entry name" value="AMP-binding_C_3"/>
    <property type="match status" value="1"/>
</dbReference>
<accession>A0ABU5XK78</accession>
<dbReference type="Pfam" id="PF00501">
    <property type="entry name" value="AMP-binding"/>
    <property type="match status" value="1"/>
</dbReference>
<keyword evidence="1" id="KW-0547">Nucleotide-binding</keyword>
<sequence>MAEPAVISGGTPAFQERCGSYRSLCEAFQASVAARGDSPALAAYGKGPTLSWREAGQQVERLAGSLAALSIAEGDTVAFLLRNRPELNLLDAAALHLRAVPWSMYLTSSPEQMRVLLAGAESRVVISETDLLPRVREALDGTAVEHVIDIADFDQLPPAPAGFDFAAQWRGVGREHPLTIIWTSGTTGAPKPVELTHGSMLSTLDAITATANLRPAGRLLSALPPAHVGDRWSAYCWWITLGAEMTCVSDISEFIAATAQVHPTIWGSVPRMWEKLRAALEAQGVTAPGKLTEEAKSAIRSKLGLDAVQVLLVGAAPLAVETQCYFDDLGLPICELWGMSESTGILTFNPPDARRIGTVGIPLPGVEIKLADDGEVLARGPVLMRGYRNRPELTAATLIEGWLHTGDVGRIDEDGYLSIIDRKKELIINAAGKNMSPLAIEAALTTAGPLIGQACVIGDSRPYNVALLVLDADMLGAWGRNHAMPDADYTSLASNPDVQAAVAAEVEAANSRLSRVEQIKAWRVMDADWLPNSTELTPTMKLKRRPIAEKYGGLIDELYARTTAAHQVS</sequence>
<evidence type="ECO:0000313" key="6">
    <source>
        <dbReference type="Proteomes" id="UP001299596"/>
    </source>
</evidence>